<feature type="region of interest" description="Disordered" evidence="1">
    <location>
        <begin position="1"/>
        <end position="86"/>
    </location>
</feature>
<dbReference type="AlphaFoldDB" id="A0A0N5CWG8"/>
<dbReference type="OMA" id="YLGNQPS"/>
<sequence>MSHLQTPSSQSSPSPVAYASGVSGGAPSTPTQRTPMYPQTPIATSQPHPSRPQPSQYPPPSCYQPKGQQHMQYPVQSPVFRQQQPQSVSVRTYLGNQPSSMPASQSYS</sequence>
<reference evidence="4" key="1">
    <citation type="submission" date="2017-02" db="UniProtKB">
        <authorList>
            <consortium name="WormBaseParasite"/>
        </authorList>
    </citation>
    <scope>IDENTIFICATION</scope>
</reference>
<organism evidence="4">
    <name type="scientific">Thelazia callipaeda</name>
    <name type="common">Oriental eyeworm</name>
    <name type="synonym">Parasitic nematode</name>
    <dbReference type="NCBI Taxonomy" id="103827"/>
    <lineage>
        <taxon>Eukaryota</taxon>
        <taxon>Metazoa</taxon>
        <taxon>Ecdysozoa</taxon>
        <taxon>Nematoda</taxon>
        <taxon>Chromadorea</taxon>
        <taxon>Rhabditida</taxon>
        <taxon>Spirurina</taxon>
        <taxon>Spiruromorpha</taxon>
        <taxon>Thelazioidea</taxon>
        <taxon>Thelaziidae</taxon>
        <taxon>Thelazia</taxon>
    </lineage>
</organism>
<protein>
    <submittedName>
        <fullName evidence="4">AT-rich interactive domain-containing protein 1B-like</fullName>
    </submittedName>
</protein>
<dbReference type="Proteomes" id="UP000276776">
    <property type="component" value="Unassembled WGS sequence"/>
</dbReference>
<dbReference type="OrthoDB" id="5859390at2759"/>
<name>A0A0N5CWG8_THECL</name>
<dbReference type="WBParaSite" id="TCLT_0000469001-mRNA-1">
    <property type="protein sequence ID" value="TCLT_0000469001-mRNA-1"/>
    <property type="gene ID" value="TCLT_0000469001"/>
</dbReference>
<evidence type="ECO:0000313" key="4">
    <source>
        <dbReference type="WBParaSite" id="TCLT_0000469001-mRNA-1"/>
    </source>
</evidence>
<reference evidence="2 3" key="2">
    <citation type="submission" date="2018-11" db="EMBL/GenBank/DDBJ databases">
        <authorList>
            <consortium name="Pathogen Informatics"/>
        </authorList>
    </citation>
    <scope>NUCLEOTIDE SEQUENCE [LARGE SCALE GENOMIC DNA]</scope>
</reference>
<evidence type="ECO:0000256" key="1">
    <source>
        <dbReference type="SAM" id="MobiDB-lite"/>
    </source>
</evidence>
<evidence type="ECO:0000313" key="3">
    <source>
        <dbReference type="Proteomes" id="UP000276776"/>
    </source>
</evidence>
<evidence type="ECO:0000313" key="2">
    <source>
        <dbReference type="EMBL" id="VDN01827.1"/>
    </source>
</evidence>
<dbReference type="EMBL" id="UYYF01004299">
    <property type="protein sequence ID" value="VDN01827.1"/>
    <property type="molecule type" value="Genomic_DNA"/>
</dbReference>
<feature type="compositionally biased region" description="Pro residues" evidence="1">
    <location>
        <begin position="49"/>
        <end position="62"/>
    </location>
</feature>
<accession>A0A0N5CWG8</accession>
<feature type="compositionally biased region" description="Polar residues" evidence="1">
    <location>
        <begin position="66"/>
        <end position="86"/>
    </location>
</feature>
<gene>
    <name evidence="2" type="ORF">TCLT_LOCUS4679</name>
</gene>
<keyword evidence="3" id="KW-1185">Reference proteome</keyword>
<proteinExistence type="predicted"/>